<feature type="compositionally biased region" description="Basic and acidic residues" evidence="1">
    <location>
        <begin position="773"/>
        <end position="804"/>
    </location>
</feature>
<evidence type="ECO:0000313" key="3">
    <source>
        <dbReference type="EMBL" id="CAL1168448.1"/>
    </source>
</evidence>
<keyword evidence="5" id="KW-1185">Reference proteome</keyword>
<reference evidence="2" key="1">
    <citation type="submission" date="2022-10" db="EMBL/GenBank/DDBJ databases">
        <authorList>
            <person name="Chen Y."/>
            <person name="Dougan E. K."/>
            <person name="Chan C."/>
            <person name="Rhodes N."/>
            <person name="Thang M."/>
        </authorList>
    </citation>
    <scope>NUCLEOTIDE SEQUENCE</scope>
</reference>
<sequence>MGSTMIAGGVMRTGRMIGSRMDGIGMSGMMIDGVTVQMHGKVRDKDMMTVGIMTNGMMIGMSSGTHGRVMNILHGMNGMEEMTHGTHGKMRKQKKVRPVSKHQKQGSSPKKHLGKIVVDNLGAMQLQTRHVLCLKATLLRCRLVEQLTGAAWRATETLDMSTLRQEGGVDTLLSHLREELEPIEHLQVFSTLSNFFKSFRRSKGQEFVDFDTQFRVQCQKLEEVGAGLSGLIKSYWFLETASLSDELRKQVITAANGSYQYEKLRLALMAIVPRVRREQGESQSSTSSADHKKSNHFRGKFYGQNAHGVNVVEDATDHDLEQIQEEPDSEDSGSTPQADDDAQSQIMMTQAAKKRATVEKSRGYTTKPKENEKADDRNKRIAAMKANMACSACRANGRVVYGHWHQDPECPFYGSKDGGKKGAEIFCVQTDEEDDSDDEIFTPDVNTIMMTYAGHHGPEKMKKIDMALSDTCCSRTVAGAPWVASCLRRLWKNQIMFYVVRENQAFRFGPGPKKWSQAAVVIPTSLHNDTMRAYLRISVVEDDVPLLVSHRALTDLGAVLNLPKQCIEMKSLEVMLPLISTLGGHVGFPIWNDTMMHDFLGDEEYVRQLCCHEDVEVMLVENPRMELVESIALRCKVSKPDLGVHGVERLREIWRVVKPVKVRLMPAGWKKMDLQELKDLYEELVVPYYDRPSDQHWARMRRGQLVTELEMYEADRKAEMADQGGVIEDLNDPPKCPTCDIPMIIRENRLTKDPFFGCLRYPYCKSTLPYKYDNRPTKEAQDEMQRQEMLEQKKKSEAKVEVKKNAAALNQKKRAVGSAGYQPESDGSWAPVPSAPELDSDGQDQKFNVNTNLSQEEVNLIMEMRRRDAVSYQFSRWGWNTLEPIDQIYGTDLTVEANRERIIHWIEKFRPRLVVETPTAVNENPGAVDSQLAGAVASSAASAGGALHPDGIKFDIPKGRQAVGCVAVERIAMEAAWAKNSLTREHGWSPVALVFGREPRVSGELVQDGNPVSYHFDVGDEGDEVHYGDPSVQKAIALFRKVPDKITFEDLTQQPDPKDEDFEMNIFGLGEGVFMKSEDEDHQMDSPGVKVPVEVVRDSNRHATAEELTDYRSAVEADDILMTGKEKKLVYSQKGAVLGLVSQGDIDKGEPVKMNILDWRSTTNKRVIESSLAAETHAAIQAHGLSRFVQALLAEATLGTEVVSYLDDEDWQSIAPLNMITDCKSIYDHVRKDGQHLSEKGNVIQVMLLRKMCSTRPHTGKARLLWVPTRNQLADGLTKTGRGKHIRENLGEAKFHEEAAPRRKWSTAKDSYASVN</sequence>
<feature type="compositionally biased region" description="Acidic residues" evidence="1">
    <location>
        <begin position="322"/>
        <end position="331"/>
    </location>
</feature>
<dbReference type="Proteomes" id="UP001152797">
    <property type="component" value="Unassembled WGS sequence"/>
</dbReference>
<name>A0A9P1GJ84_9DINO</name>
<protein>
    <submittedName>
        <fullName evidence="4">Retrotransposon gag domain-containing protein</fullName>
    </submittedName>
</protein>
<feature type="region of interest" description="Disordered" evidence="1">
    <location>
        <begin position="1297"/>
        <end position="1316"/>
    </location>
</feature>
<feature type="compositionally biased region" description="Basic and acidic residues" evidence="1">
    <location>
        <begin position="356"/>
        <end position="378"/>
    </location>
</feature>
<evidence type="ECO:0000256" key="1">
    <source>
        <dbReference type="SAM" id="MobiDB-lite"/>
    </source>
</evidence>
<feature type="region of interest" description="Disordered" evidence="1">
    <location>
        <begin position="322"/>
        <end position="378"/>
    </location>
</feature>
<dbReference type="EMBL" id="CAMXCT030006512">
    <property type="protein sequence ID" value="CAL4802385.1"/>
    <property type="molecule type" value="Genomic_DNA"/>
</dbReference>
<dbReference type="Gene3D" id="3.30.65.10">
    <property type="entry name" value="Bacterial Topoisomerase I, domain 1"/>
    <property type="match status" value="1"/>
</dbReference>
<comment type="caution">
    <text evidence="2">The sequence shown here is derived from an EMBL/GenBank/DDBJ whole genome shotgun (WGS) entry which is preliminary data.</text>
</comment>
<dbReference type="OrthoDB" id="426269at2759"/>
<feature type="region of interest" description="Disordered" evidence="1">
    <location>
        <begin position="277"/>
        <end position="300"/>
    </location>
</feature>
<feature type="compositionally biased region" description="Polar residues" evidence="1">
    <location>
        <begin position="332"/>
        <end position="348"/>
    </location>
</feature>
<evidence type="ECO:0000313" key="2">
    <source>
        <dbReference type="EMBL" id="CAI4015073.1"/>
    </source>
</evidence>
<dbReference type="EMBL" id="CAMXCT010006512">
    <property type="protein sequence ID" value="CAI4015073.1"/>
    <property type="molecule type" value="Genomic_DNA"/>
</dbReference>
<evidence type="ECO:0000313" key="5">
    <source>
        <dbReference type="Proteomes" id="UP001152797"/>
    </source>
</evidence>
<feature type="region of interest" description="Disordered" evidence="1">
    <location>
        <begin position="773"/>
        <end position="843"/>
    </location>
</feature>
<accession>A0A9P1GJ84</accession>
<feature type="region of interest" description="Disordered" evidence="1">
    <location>
        <begin position="89"/>
        <end position="111"/>
    </location>
</feature>
<gene>
    <name evidence="2" type="ORF">C1SCF055_LOCUS39926</name>
</gene>
<reference evidence="3" key="2">
    <citation type="submission" date="2024-04" db="EMBL/GenBank/DDBJ databases">
        <authorList>
            <person name="Chen Y."/>
            <person name="Shah S."/>
            <person name="Dougan E. K."/>
            <person name="Thang M."/>
            <person name="Chan C."/>
        </authorList>
    </citation>
    <scope>NUCLEOTIDE SEQUENCE [LARGE SCALE GENOMIC DNA]</scope>
</reference>
<organism evidence="2">
    <name type="scientific">Cladocopium goreaui</name>
    <dbReference type="NCBI Taxonomy" id="2562237"/>
    <lineage>
        <taxon>Eukaryota</taxon>
        <taxon>Sar</taxon>
        <taxon>Alveolata</taxon>
        <taxon>Dinophyceae</taxon>
        <taxon>Suessiales</taxon>
        <taxon>Symbiodiniaceae</taxon>
        <taxon>Cladocopium</taxon>
    </lineage>
</organism>
<evidence type="ECO:0000313" key="4">
    <source>
        <dbReference type="EMBL" id="CAL4802385.1"/>
    </source>
</evidence>
<proteinExistence type="predicted"/>
<dbReference type="EMBL" id="CAMXCT020006512">
    <property type="protein sequence ID" value="CAL1168448.1"/>
    <property type="molecule type" value="Genomic_DNA"/>
</dbReference>